<proteinExistence type="predicted"/>
<protein>
    <submittedName>
        <fullName evidence="1">Uncharacterized protein</fullName>
    </submittedName>
</protein>
<evidence type="ECO:0000313" key="2">
    <source>
        <dbReference type="Proteomes" id="UP000000551"/>
    </source>
</evidence>
<evidence type="ECO:0000313" key="1">
    <source>
        <dbReference type="EMBL" id="AAZ36873.1"/>
    </source>
</evidence>
<dbReference type="HOGENOM" id="CLU_3397964_0_0_6"/>
<dbReference type="KEGG" id="psp:PSPPH_0664"/>
<sequence length="31" mass="3403">MSLLNRMLVRGTVVLARASSKMQALQMRLGA</sequence>
<reference evidence="1 2" key="1">
    <citation type="journal article" date="2005" name="J. Bacteriol.">
        <title>Whole-genome sequence analysis of Pseudomonas syringae pv. phaseolicola 1448A reveals divergence among pathovars in genes involved in virulence and transposition.</title>
        <authorList>
            <person name="Joardar V."/>
            <person name="Lindeberg M."/>
            <person name="Jackson R.W."/>
            <person name="Selengut J."/>
            <person name="Dodson R."/>
            <person name="Brinkac L.M."/>
            <person name="Daugherty S.C."/>
            <person name="Deboy R."/>
            <person name="Durkin A.S."/>
            <person name="Giglio M.G."/>
            <person name="Madupu R."/>
            <person name="Nelson W.C."/>
            <person name="Rosovitz M.J."/>
            <person name="Sullivan S."/>
            <person name="Crabtree J."/>
            <person name="Creasy T."/>
            <person name="Davidsen T."/>
            <person name="Haft D.H."/>
            <person name="Zafar N."/>
            <person name="Zhou L."/>
            <person name="Halpin R."/>
            <person name="Holley T."/>
            <person name="Khouri H."/>
            <person name="Feldblyum T."/>
            <person name="White O."/>
            <person name="Fraser C.M."/>
            <person name="Chatterjee A.K."/>
            <person name="Cartinhour S."/>
            <person name="Schneider D.J."/>
            <person name="Mansfield J."/>
            <person name="Collmer A."/>
            <person name="Buell C.R."/>
        </authorList>
    </citation>
    <scope>NUCLEOTIDE SEQUENCE [LARGE SCALE GENOMIC DNA]</scope>
    <source>
        <strain evidence="2">1448A / Race 6</strain>
    </source>
</reference>
<organism evidence="1 2">
    <name type="scientific">Pseudomonas savastanoi pv. phaseolicola (strain 1448A / Race 6)</name>
    <name type="common">Pseudomonas syringae pv. phaseolicola (strain 1448A / Race 6)</name>
    <dbReference type="NCBI Taxonomy" id="264730"/>
    <lineage>
        <taxon>Bacteria</taxon>
        <taxon>Pseudomonadati</taxon>
        <taxon>Pseudomonadota</taxon>
        <taxon>Gammaproteobacteria</taxon>
        <taxon>Pseudomonadales</taxon>
        <taxon>Pseudomonadaceae</taxon>
        <taxon>Pseudomonas</taxon>
    </lineage>
</organism>
<accession>Q48NQ7</accession>
<dbReference type="Proteomes" id="UP000000551">
    <property type="component" value="Chromosome"/>
</dbReference>
<dbReference type="EMBL" id="CP000058">
    <property type="protein sequence ID" value="AAZ36873.1"/>
    <property type="molecule type" value="Genomic_DNA"/>
</dbReference>
<name>Q48NQ7_PSE14</name>
<dbReference type="AlphaFoldDB" id="Q48NQ7"/>
<gene>
    <name evidence="1" type="ordered locus">PSPPH_0664</name>
</gene>